<sequence length="289" mass="30429">MLFSPLLLLPFVLLFHSVSQTHGLTISVPTAPSSIGTTIPIGWSADSNDPLSFNLQMACVNRLTLEHIVNRGTASNTTGSVDFKLGCPGDHIMQAVLADGSSTTPFATSAHFDVVGGSSSDSVSSTSSPLSTPSATPSPSPPVAQRNSSARNTAIILGAVLGTSTFILALLVIWLLLKLRRNRQDGMSGGTTTGFVFPGGGGSVVGRRHDHQLTEPSPFTVQPDPSMTWLPVKGPASPSDNTSPTTTEADSAIPLVPQRTERESSVPQKPRRPRPPSYRKQPPSSANWD</sequence>
<proteinExistence type="predicted"/>
<feature type="compositionally biased region" description="Low complexity" evidence="1">
    <location>
        <begin position="278"/>
        <end position="289"/>
    </location>
</feature>
<evidence type="ECO:0000313" key="4">
    <source>
        <dbReference type="EMBL" id="KAK7006442.1"/>
    </source>
</evidence>
<name>A0AAW0ABE1_9AGAR</name>
<evidence type="ECO:0000313" key="5">
    <source>
        <dbReference type="Proteomes" id="UP001362999"/>
    </source>
</evidence>
<protein>
    <recommendedName>
        <fullName evidence="6">Mid2 domain-containing protein</fullName>
    </recommendedName>
</protein>
<evidence type="ECO:0008006" key="6">
    <source>
        <dbReference type="Google" id="ProtNLM"/>
    </source>
</evidence>
<feature type="compositionally biased region" description="Polar residues" evidence="1">
    <location>
        <begin position="238"/>
        <end position="249"/>
    </location>
</feature>
<reference evidence="4 5" key="1">
    <citation type="journal article" date="2024" name="J Genomics">
        <title>Draft genome sequencing and assembly of Favolaschia claudopus CIRM-BRFM 2984 isolated from oak limbs.</title>
        <authorList>
            <person name="Navarro D."/>
            <person name="Drula E."/>
            <person name="Chaduli D."/>
            <person name="Cazenave R."/>
            <person name="Ahrendt S."/>
            <person name="Wang J."/>
            <person name="Lipzen A."/>
            <person name="Daum C."/>
            <person name="Barry K."/>
            <person name="Grigoriev I.V."/>
            <person name="Favel A."/>
            <person name="Rosso M.N."/>
            <person name="Martin F."/>
        </authorList>
    </citation>
    <scope>NUCLEOTIDE SEQUENCE [LARGE SCALE GENOMIC DNA]</scope>
    <source>
        <strain evidence="4 5">CIRM-BRFM 2984</strain>
    </source>
</reference>
<feature type="compositionally biased region" description="Polar residues" evidence="1">
    <location>
        <begin position="214"/>
        <end position="225"/>
    </location>
</feature>
<comment type="caution">
    <text evidence="4">The sequence shown here is derived from an EMBL/GenBank/DDBJ whole genome shotgun (WGS) entry which is preliminary data.</text>
</comment>
<feature type="transmembrane region" description="Helical" evidence="2">
    <location>
        <begin position="154"/>
        <end position="177"/>
    </location>
</feature>
<keyword evidence="3" id="KW-0732">Signal</keyword>
<accession>A0AAW0ABE1</accession>
<dbReference type="AlphaFoldDB" id="A0AAW0ABE1"/>
<keyword evidence="2" id="KW-0812">Transmembrane</keyword>
<feature type="chain" id="PRO_5043541635" description="Mid2 domain-containing protein" evidence="3">
    <location>
        <begin position="24"/>
        <end position="289"/>
    </location>
</feature>
<dbReference type="EMBL" id="JAWWNJ010000076">
    <property type="protein sequence ID" value="KAK7006442.1"/>
    <property type="molecule type" value="Genomic_DNA"/>
</dbReference>
<feature type="compositionally biased region" description="Low complexity" evidence="1">
    <location>
        <begin position="122"/>
        <end position="135"/>
    </location>
</feature>
<organism evidence="4 5">
    <name type="scientific">Favolaschia claudopus</name>
    <dbReference type="NCBI Taxonomy" id="2862362"/>
    <lineage>
        <taxon>Eukaryota</taxon>
        <taxon>Fungi</taxon>
        <taxon>Dikarya</taxon>
        <taxon>Basidiomycota</taxon>
        <taxon>Agaricomycotina</taxon>
        <taxon>Agaricomycetes</taxon>
        <taxon>Agaricomycetidae</taxon>
        <taxon>Agaricales</taxon>
        <taxon>Marasmiineae</taxon>
        <taxon>Mycenaceae</taxon>
        <taxon>Favolaschia</taxon>
    </lineage>
</organism>
<feature type="signal peptide" evidence="3">
    <location>
        <begin position="1"/>
        <end position="23"/>
    </location>
</feature>
<feature type="region of interest" description="Disordered" evidence="1">
    <location>
        <begin position="207"/>
        <end position="289"/>
    </location>
</feature>
<keyword evidence="2" id="KW-1133">Transmembrane helix</keyword>
<feature type="region of interest" description="Disordered" evidence="1">
    <location>
        <begin position="122"/>
        <end position="146"/>
    </location>
</feature>
<dbReference type="Proteomes" id="UP001362999">
    <property type="component" value="Unassembled WGS sequence"/>
</dbReference>
<evidence type="ECO:0000256" key="3">
    <source>
        <dbReference type="SAM" id="SignalP"/>
    </source>
</evidence>
<gene>
    <name evidence="4" type="ORF">R3P38DRAFT_3038290</name>
</gene>
<keyword evidence="2" id="KW-0472">Membrane</keyword>
<evidence type="ECO:0000256" key="2">
    <source>
        <dbReference type="SAM" id="Phobius"/>
    </source>
</evidence>
<evidence type="ECO:0000256" key="1">
    <source>
        <dbReference type="SAM" id="MobiDB-lite"/>
    </source>
</evidence>
<keyword evidence="5" id="KW-1185">Reference proteome</keyword>